<evidence type="ECO:0000313" key="1">
    <source>
        <dbReference type="EMBL" id="QGY40494.1"/>
    </source>
</evidence>
<dbReference type="KEGG" id="psel:GM415_10280"/>
<proteinExistence type="predicted"/>
<dbReference type="RefSeq" id="WP_158947848.1">
    <property type="nucleotide sequence ID" value="NZ_CP046400.1"/>
</dbReference>
<keyword evidence="2" id="KW-1185">Reference proteome</keyword>
<gene>
    <name evidence="1" type="ORF">GM415_10280</name>
</gene>
<dbReference type="EMBL" id="CP046400">
    <property type="protein sequence ID" value="QGY40494.1"/>
    <property type="molecule type" value="Genomic_DNA"/>
</dbReference>
<protein>
    <submittedName>
        <fullName evidence="1">Uncharacterized protein</fullName>
    </submittedName>
</protein>
<dbReference type="Proteomes" id="UP000428328">
    <property type="component" value="Chromosome"/>
</dbReference>
<name>A0A6I6JSG6_9BACT</name>
<organism evidence="1 2">
    <name type="scientific">Pseudodesulfovibrio cashew</name>
    <dbReference type="NCBI Taxonomy" id="2678688"/>
    <lineage>
        <taxon>Bacteria</taxon>
        <taxon>Pseudomonadati</taxon>
        <taxon>Thermodesulfobacteriota</taxon>
        <taxon>Desulfovibrionia</taxon>
        <taxon>Desulfovibrionales</taxon>
        <taxon>Desulfovibrionaceae</taxon>
    </lineage>
</organism>
<accession>A0A6I6JSG6</accession>
<sequence>MELEQFIAEWTEDPAEVKPTFLEYKNLLESLEDTKVHFIARPGITFSLRGEKTSQDKRPLFVMVDVIDDDPADRWLSVCFYGETITDPDELGDFVPGGLLGEDGHCFDVDSPDVKDYIAGRIREAHANQ</sequence>
<evidence type="ECO:0000313" key="2">
    <source>
        <dbReference type="Proteomes" id="UP000428328"/>
    </source>
</evidence>
<reference evidence="1 2" key="1">
    <citation type="submission" date="2019-11" db="EMBL/GenBank/DDBJ databases">
        <authorList>
            <person name="Zheng R.K."/>
            <person name="Sun C.M."/>
        </authorList>
    </citation>
    <scope>NUCLEOTIDE SEQUENCE [LARGE SCALE GENOMIC DNA]</scope>
    <source>
        <strain evidence="1 2">SRB007</strain>
    </source>
</reference>
<dbReference type="AlphaFoldDB" id="A0A6I6JSG6"/>